<reference evidence="1" key="1">
    <citation type="submission" date="2020-11" db="EMBL/GenBank/DDBJ databases">
        <title>Isolation and identification of active actinomycetes.</title>
        <authorList>
            <person name="Sun X."/>
        </authorList>
    </citation>
    <scope>NUCLEOTIDE SEQUENCE</scope>
    <source>
        <strain evidence="1">NEAU-A11</strain>
    </source>
</reference>
<proteinExistence type="predicted"/>
<sequence>MSATTHQLLPHDAGLPRAVRLALNDFGAACNHAAVAVTHAFAFQMQYTNDRETRIAPEPEEQTTGPEKMSAAARVVMDLELIADSFHAQTVVALARAAALYAVYASQVATAVLAGRTAPLPDPAPVKPSDLIAALDLYLPQIQFPAHNDPRMTDCNADVLSAHTALRNVISGQLWGENALAYDDPAVVRAGGDEPWGTSATFADALHSYGAALTWALGTFTRIHEAGDPASPDVVA</sequence>
<dbReference type="RefSeq" id="WP_196419321.1">
    <property type="nucleotide sequence ID" value="NZ_JADQTO010000028.1"/>
</dbReference>
<dbReference type="Proteomes" id="UP000598146">
    <property type="component" value="Unassembled WGS sequence"/>
</dbReference>
<keyword evidence="2" id="KW-1185">Reference proteome</keyword>
<dbReference type="AlphaFoldDB" id="A0A931CCT7"/>
<protein>
    <submittedName>
        <fullName evidence="1">Uncharacterized protein</fullName>
    </submittedName>
</protein>
<name>A0A931CCT7_9ACTN</name>
<evidence type="ECO:0000313" key="2">
    <source>
        <dbReference type="Proteomes" id="UP000598146"/>
    </source>
</evidence>
<accession>A0A931CCT7</accession>
<organism evidence="1 2">
    <name type="scientific">Actinoplanes aureus</name>
    <dbReference type="NCBI Taxonomy" id="2792083"/>
    <lineage>
        <taxon>Bacteria</taxon>
        <taxon>Bacillati</taxon>
        <taxon>Actinomycetota</taxon>
        <taxon>Actinomycetes</taxon>
        <taxon>Micromonosporales</taxon>
        <taxon>Micromonosporaceae</taxon>
        <taxon>Actinoplanes</taxon>
    </lineage>
</organism>
<gene>
    <name evidence="1" type="ORF">I4J89_39475</name>
</gene>
<dbReference type="EMBL" id="JADQTO010000028">
    <property type="protein sequence ID" value="MBG0567545.1"/>
    <property type="molecule type" value="Genomic_DNA"/>
</dbReference>
<evidence type="ECO:0000313" key="1">
    <source>
        <dbReference type="EMBL" id="MBG0567545.1"/>
    </source>
</evidence>
<comment type="caution">
    <text evidence="1">The sequence shown here is derived from an EMBL/GenBank/DDBJ whole genome shotgun (WGS) entry which is preliminary data.</text>
</comment>